<dbReference type="AlphaFoldDB" id="A0A7W6RE96"/>
<proteinExistence type="predicted"/>
<sequence length="138" mass="15000">MQEDDAMDRHRVPRSSGPRLDEPDPARGEASPDRTASDRTSLAWVTEASQRRDSDPKPWQTALTTGDVAETWLGSVRILVEVLAGPGEAPGLPGDWRLVRAFSTYYPAGEIGTVAVSDITRTLAPGAFADARRALQER</sequence>
<dbReference type="EMBL" id="JACIGK010000019">
    <property type="protein sequence ID" value="MBB4266950.1"/>
    <property type="molecule type" value="Genomic_DNA"/>
</dbReference>
<evidence type="ECO:0000313" key="3">
    <source>
        <dbReference type="Proteomes" id="UP000554286"/>
    </source>
</evidence>
<name>A0A7W6RE96_9PROT</name>
<evidence type="ECO:0000256" key="1">
    <source>
        <dbReference type="SAM" id="MobiDB-lite"/>
    </source>
</evidence>
<keyword evidence="3" id="KW-1185">Reference proteome</keyword>
<feature type="compositionally biased region" description="Basic and acidic residues" evidence="1">
    <location>
        <begin position="19"/>
        <end position="37"/>
    </location>
</feature>
<protein>
    <submittedName>
        <fullName evidence="2">Uncharacterized protein</fullName>
    </submittedName>
</protein>
<feature type="region of interest" description="Disordered" evidence="1">
    <location>
        <begin position="1"/>
        <end position="61"/>
    </location>
</feature>
<organism evidence="2 3">
    <name type="scientific">Roseospira visakhapatnamensis</name>
    <dbReference type="NCBI Taxonomy" id="390880"/>
    <lineage>
        <taxon>Bacteria</taxon>
        <taxon>Pseudomonadati</taxon>
        <taxon>Pseudomonadota</taxon>
        <taxon>Alphaproteobacteria</taxon>
        <taxon>Rhodospirillales</taxon>
        <taxon>Rhodospirillaceae</taxon>
        <taxon>Roseospira</taxon>
    </lineage>
</organism>
<dbReference type="RefSeq" id="WP_184045856.1">
    <property type="nucleotide sequence ID" value="NZ_JACIGK010000019.1"/>
</dbReference>
<accession>A0A7W6RE96</accession>
<reference evidence="2 3" key="1">
    <citation type="submission" date="2020-08" db="EMBL/GenBank/DDBJ databases">
        <title>Genome sequencing of Purple Non-Sulfur Bacteria from various extreme environments.</title>
        <authorList>
            <person name="Mayer M."/>
        </authorList>
    </citation>
    <scope>NUCLEOTIDE SEQUENCE [LARGE SCALE GENOMIC DNA]</scope>
    <source>
        <strain evidence="2 3">JA131</strain>
    </source>
</reference>
<comment type="caution">
    <text evidence="2">The sequence shown here is derived from an EMBL/GenBank/DDBJ whole genome shotgun (WGS) entry which is preliminary data.</text>
</comment>
<dbReference type="Proteomes" id="UP000554286">
    <property type="component" value="Unassembled WGS sequence"/>
</dbReference>
<gene>
    <name evidence="2" type="ORF">GGD89_002586</name>
</gene>
<evidence type="ECO:0000313" key="2">
    <source>
        <dbReference type="EMBL" id="MBB4266950.1"/>
    </source>
</evidence>